<feature type="non-terminal residue" evidence="1">
    <location>
        <position position="357"/>
    </location>
</feature>
<sequence>MLCFAKGVRAAVRRPGAHRAVRCHSTAVPAAAAAASTGAPTPRLSDLGIVMLAPRLRKSIFSEGRHRPASAVQSKISVDHLKSQGIYGKEGEPVEVVDFDLPDLLGDNIEEHFHRMGDMAAQPYLQMAQEFAQLSDAQFPPTPPADSWVMQQGWTRYGADGTTQRVAAPDALDNVLVFDVEVLVPDSPFPVMAAAVSPRAWYMWVSPYVTGDSPHPRHLVPLTHPDSQQQKQQHQLPRLIIGHNIAYDRARVQEERLLKRPALAFLDTMSLHVSSGGLCSQQRPSWVRYLRAKKENDTEFLRLNADTGRFFDVSSLNSLKEVAHHYCGIQVSKDLRNTFVEGTLDDVRANFAQLADY</sequence>
<evidence type="ECO:0000313" key="2">
    <source>
        <dbReference type="Proteomes" id="UP001140087"/>
    </source>
</evidence>
<organism evidence="1 2">
    <name type="scientific">Coemansia helicoidea</name>
    <dbReference type="NCBI Taxonomy" id="1286919"/>
    <lineage>
        <taxon>Eukaryota</taxon>
        <taxon>Fungi</taxon>
        <taxon>Fungi incertae sedis</taxon>
        <taxon>Zoopagomycota</taxon>
        <taxon>Kickxellomycotina</taxon>
        <taxon>Kickxellomycetes</taxon>
        <taxon>Kickxellales</taxon>
        <taxon>Kickxellaceae</taxon>
        <taxon>Coemansia</taxon>
    </lineage>
</organism>
<name>A0ACC1L0K9_9FUNG</name>
<comment type="caution">
    <text evidence="1">The sequence shown here is derived from an EMBL/GenBank/DDBJ whole genome shotgun (WGS) entry which is preliminary data.</text>
</comment>
<dbReference type="Proteomes" id="UP001140087">
    <property type="component" value="Unassembled WGS sequence"/>
</dbReference>
<proteinExistence type="predicted"/>
<keyword evidence="1" id="KW-0239">DNA-directed DNA polymerase</keyword>
<reference evidence="1" key="1">
    <citation type="submission" date="2022-07" db="EMBL/GenBank/DDBJ databases">
        <title>Phylogenomic reconstructions and comparative analyses of Kickxellomycotina fungi.</title>
        <authorList>
            <person name="Reynolds N.K."/>
            <person name="Stajich J.E."/>
            <person name="Barry K."/>
            <person name="Grigoriev I.V."/>
            <person name="Crous P."/>
            <person name="Smith M.E."/>
        </authorList>
    </citation>
    <scope>NUCLEOTIDE SEQUENCE</scope>
    <source>
        <strain evidence="1">BCRC 34780</strain>
    </source>
</reference>
<evidence type="ECO:0000313" key="1">
    <source>
        <dbReference type="EMBL" id="KAJ2798508.1"/>
    </source>
</evidence>
<dbReference type="EC" id="2.7.7.7" evidence="1"/>
<keyword evidence="2" id="KW-1185">Reference proteome</keyword>
<keyword evidence="1" id="KW-0808">Transferase</keyword>
<dbReference type="EMBL" id="JANBUN010001349">
    <property type="protein sequence ID" value="KAJ2798508.1"/>
    <property type="molecule type" value="Genomic_DNA"/>
</dbReference>
<keyword evidence="1" id="KW-0548">Nucleotidyltransferase</keyword>
<protein>
    <submittedName>
        <fullName evidence="1">DNA-directed DNA polymerase gamma mip1</fullName>
        <ecNumber evidence="1">2.7.7.7</ecNumber>
    </submittedName>
</protein>
<accession>A0ACC1L0K9</accession>
<gene>
    <name evidence="1" type="primary">MIP1</name>
    <name evidence="1" type="ORF">H4R21_003907</name>
</gene>